<gene>
    <name evidence="2" type="ORF">GCM10011575_47750</name>
</gene>
<evidence type="ECO:0000313" key="2">
    <source>
        <dbReference type="EMBL" id="GGL83914.1"/>
    </source>
</evidence>
<dbReference type="EMBL" id="BMMZ01000022">
    <property type="protein sequence ID" value="GGL83914.1"/>
    <property type="molecule type" value="Genomic_DNA"/>
</dbReference>
<reference evidence="2" key="1">
    <citation type="journal article" date="2014" name="Int. J. Syst. Evol. Microbiol.">
        <title>Complete genome sequence of Corynebacterium casei LMG S-19264T (=DSM 44701T), isolated from a smear-ripened cheese.</title>
        <authorList>
            <consortium name="US DOE Joint Genome Institute (JGI-PGF)"/>
            <person name="Walter F."/>
            <person name="Albersmeier A."/>
            <person name="Kalinowski J."/>
            <person name="Ruckert C."/>
        </authorList>
    </citation>
    <scope>NUCLEOTIDE SEQUENCE</scope>
    <source>
        <strain evidence="2">CGMCC 4.7306</strain>
    </source>
</reference>
<dbReference type="RefSeq" id="WP_188898610.1">
    <property type="nucleotide sequence ID" value="NZ_BMMZ01000022.1"/>
</dbReference>
<dbReference type="SUPFAM" id="SSF53335">
    <property type="entry name" value="S-adenosyl-L-methionine-dependent methyltransferases"/>
    <property type="match status" value="1"/>
</dbReference>
<protein>
    <recommendedName>
        <fullName evidence="1">Methyltransferase domain-containing protein</fullName>
    </recommendedName>
</protein>
<comment type="caution">
    <text evidence="2">The sequence shown here is derived from an EMBL/GenBank/DDBJ whole genome shotgun (WGS) entry which is preliminary data.</text>
</comment>
<accession>A0A917WAD5</accession>
<keyword evidence="3" id="KW-1185">Reference proteome</keyword>
<organism evidence="2 3">
    <name type="scientific">Microlunatus endophyticus</name>
    <dbReference type="NCBI Taxonomy" id="1716077"/>
    <lineage>
        <taxon>Bacteria</taxon>
        <taxon>Bacillati</taxon>
        <taxon>Actinomycetota</taxon>
        <taxon>Actinomycetes</taxon>
        <taxon>Propionibacteriales</taxon>
        <taxon>Propionibacteriaceae</taxon>
        <taxon>Microlunatus</taxon>
    </lineage>
</organism>
<proteinExistence type="predicted"/>
<name>A0A917WAD5_9ACTN</name>
<dbReference type="CDD" id="cd02440">
    <property type="entry name" value="AdoMet_MTases"/>
    <property type="match status" value="1"/>
</dbReference>
<evidence type="ECO:0000259" key="1">
    <source>
        <dbReference type="Pfam" id="PF13649"/>
    </source>
</evidence>
<dbReference type="Proteomes" id="UP000613840">
    <property type="component" value="Unassembled WGS sequence"/>
</dbReference>
<sequence>MRAYYEQGKERDRLAGPKGSLEFARTKEIIQRRLPAAPAVVADIGGGPGRYSIWLAELGYTVQHRDLMDLHIRQLQAIGHPAIHSASGDARDVDLPDASVDAVLLLGPLYHLPERADRIQTLHEARRISRPVSPIFIAAISRWAPRLDGVLQERLYEHNPEFLSLLTDVEHDGTLPPVVPNGFLGYTHRPTDLADEIAEAGLHLDDLVGVEGLPLSAADMQARAGDTTAWNVLLNAARVIERVPELLGVSPHLIATAATG</sequence>
<feature type="domain" description="Methyltransferase" evidence="1">
    <location>
        <begin position="41"/>
        <end position="131"/>
    </location>
</feature>
<dbReference type="InterPro" id="IPR041698">
    <property type="entry name" value="Methyltransf_25"/>
</dbReference>
<dbReference type="InterPro" id="IPR029063">
    <property type="entry name" value="SAM-dependent_MTases_sf"/>
</dbReference>
<dbReference type="Pfam" id="PF13649">
    <property type="entry name" value="Methyltransf_25"/>
    <property type="match status" value="1"/>
</dbReference>
<dbReference type="Gene3D" id="3.40.50.150">
    <property type="entry name" value="Vaccinia Virus protein VP39"/>
    <property type="match status" value="1"/>
</dbReference>
<reference evidence="2" key="2">
    <citation type="submission" date="2020-09" db="EMBL/GenBank/DDBJ databases">
        <authorList>
            <person name="Sun Q."/>
            <person name="Zhou Y."/>
        </authorList>
    </citation>
    <scope>NUCLEOTIDE SEQUENCE</scope>
    <source>
        <strain evidence="2">CGMCC 4.7306</strain>
    </source>
</reference>
<dbReference type="AlphaFoldDB" id="A0A917WAD5"/>
<evidence type="ECO:0000313" key="3">
    <source>
        <dbReference type="Proteomes" id="UP000613840"/>
    </source>
</evidence>